<accession>A0A516KIG2</accession>
<organism evidence="2 3">
    <name type="scientific">Radiobacillus deserti</name>
    <dbReference type="NCBI Taxonomy" id="2594883"/>
    <lineage>
        <taxon>Bacteria</taxon>
        <taxon>Bacillati</taxon>
        <taxon>Bacillota</taxon>
        <taxon>Bacilli</taxon>
        <taxon>Bacillales</taxon>
        <taxon>Bacillaceae</taxon>
        <taxon>Radiobacillus</taxon>
    </lineage>
</organism>
<keyword evidence="3" id="KW-1185">Reference proteome</keyword>
<dbReference type="KEGG" id="aqt:FN924_13890"/>
<feature type="transmembrane region" description="Helical" evidence="1">
    <location>
        <begin position="110"/>
        <end position="130"/>
    </location>
</feature>
<dbReference type="Proteomes" id="UP000315215">
    <property type="component" value="Chromosome"/>
</dbReference>
<keyword evidence="1" id="KW-0472">Membrane</keyword>
<evidence type="ECO:0000313" key="2">
    <source>
        <dbReference type="EMBL" id="QDP41182.1"/>
    </source>
</evidence>
<proteinExistence type="predicted"/>
<keyword evidence="1" id="KW-1133">Transmembrane helix</keyword>
<reference evidence="2 3" key="1">
    <citation type="submission" date="2019-07" db="EMBL/GenBank/DDBJ databases">
        <authorList>
            <person name="Li J."/>
        </authorList>
    </citation>
    <scope>NUCLEOTIDE SEQUENCE [LARGE SCALE GENOMIC DNA]</scope>
    <source>
        <strain evidence="2 3">TKL69</strain>
    </source>
</reference>
<feature type="transmembrane region" description="Helical" evidence="1">
    <location>
        <begin position="150"/>
        <end position="176"/>
    </location>
</feature>
<gene>
    <name evidence="2" type="ORF">FN924_13890</name>
</gene>
<keyword evidence="1" id="KW-0812">Transmembrane</keyword>
<dbReference type="OrthoDB" id="8757095at2"/>
<sequence>MKRFKVFFNIEKEQQWLNEQLQKGHRCTNISGLGIYTFEKTDKRYVMRLDYQDYLPKKKFVEYKGLYEDFGWNYIKGPWLSGIRYWQKEDDGQNEIFSDRQSYANYYKRLMKYSFWLGTLCLAYSFMLYSDSALYHEALWSMQGALFWKALLFETPFVLLKLLPALMVVFSGGSYYKAYQNYSILMEK</sequence>
<name>A0A516KIG2_9BACI</name>
<dbReference type="RefSeq" id="WP_143895463.1">
    <property type="nucleotide sequence ID" value="NZ_CP041666.1"/>
</dbReference>
<dbReference type="AlphaFoldDB" id="A0A516KIG2"/>
<evidence type="ECO:0000256" key="1">
    <source>
        <dbReference type="SAM" id="Phobius"/>
    </source>
</evidence>
<dbReference type="EMBL" id="CP041666">
    <property type="protein sequence ID" value="QDP41182.1"/>
    <property type="molecule type" value="Genomic_DNA"/>
</dbReference>
<evidence type="ECO:0000313" key="3">
    <source>
        <dbReference type="Proteomes" id="UP000315215"/>
    </source>
</evidence>
<dbReference type="InterPro" id="IPR021359">
    <property type="entry name" value="DUF2812"/>
</dbReference>
<protein>
    <submittedName>
        <fullName evidence="2">DUF2812 domain-containing protein</fullName>
    </submittedName>
</protein>
<dbReference type="Pfam" id="PF11193">
    <property type="entry name" value="DUF2812"/>
    <property type="match status" value="1"/>
</dbReference>